<dbReference type="GeneID" id="5973611"/>
<sequence>MSMPNEGIKRAMFLDRTAVLCRAVRISHRRQRAVTASDKHVAYRDSLEAFRTDHNAELGEIPLLRSSDE</sequence>
<accession>Q0UPF6</accession>
<gene>
    <name evidence="1" type="ORF">SNOG_06358</name>
</gene>
<dbReference type="AlphaFoldDB" id="Q0UPF6"/>
<evidence type="ECO:0000313" key="1">
    <source>
        <dbReference type="EMBL" id="EAT86189.1"/>
    </source>
</evidence>
<dbReference type="Proteomes" id="UP000001055">
    <property type="component" value="Unassembled WGS sequence"/>
</dbReference>
<dbReference type="KEGG" id="pno:SNOG_06358"/>
<protein>
    <submittedName>
        <fullName evidence="1">Uncharacterized protein</fullName>
    </submittedName>
</protein>
<organism evidence="1 2">
    <name type="scientific">Phaeosphaeria nodorum (strain SN15 / ATCC MYA-4574 / FGSC 10173)</name>
    <name type="common">Glume blotch fungus</name>
    <name type="synonym">Parastagonospora nodorum</name>
    <dbReference type="NCBI Taxonomy" id="321614"/>
    <lineage>
        <taxon>Eukaryota</taxon>
        <taxon>Fungi</taxon>
        <taxon>Dikarya</taxon>
        <taxon>Ascomycota</taxon>
        <taxon>Pezizomycotina</taxon>
        <taxon>Dothideomycetes</taxon>
        <taxon>Pleosporomycetidae</taxon>
        <taxon>Pleosporales</taxon>
        <taxon>Pleosporineae</taxon>
        <taxon>Phaeosphaeriaceae</taxon>
        <taxon>Parastagonospora</taxon>
    </lineage>
</organism>
<dbReference type="RefSeq" id="XP_001796732.1">
    <property type="nucleotide sequence ID" value="XM_001796680.1"/>
</dbReference>
<dbReference type="EMBL" id="CH445333">
    <property type="protein sequence ID" value="EAT86189.1"/>
    <property type="molecule type" value="Genomic_DNA"/>
</dbReference>
<name>Q0UPF6_PHANO</name>
<reference evidence="2" key="1">
    <citation type="journal article" date="2007" name="Plant Cell">
        <title>Dothideomycete-plant interactions illuminated by genome sequencing and EST analysis of the wheat pathogen Stagonospora nodorum.</title>
        <authorList>
            <person name="Hane J.K."/>
            <person name="Lowe R.G."/>
            <person name="Solomon P.S."/>
            <person name="Tan K.C."/>
            <person name="Schoch C.L."/>
            <person name="Spatafora J.W."/>
            <person name="Crous P.W."/>
            <person name="Kodira C."/>
            <person name="Birren B.W."/>
            <person name="Galagan J.E."/>
            <person name="Torriani S.F."/>
            <person name="McDonald B.A."/>
            <person name="Oliver R.P."/>
        </authorList>
    </citation>
    <scope>NUCLEOTIDE SEQUENCE [LARGE SCALE GENOMIC DNA]</scope>
    <source>
        <strain evidence="2">SN15 / ATCC MYA-4574 / FGSC 10173</strain>
    </source>
</reference>
<dbReference type="InParanoid" id="Q0UPF6"/>
<proteinExistence type="predicted"/>
<evidence type="ECO:0000313" key="2">
    <source>
        <dbReference type="Proteomes" id="UP000001055"/>
    </source>
</evidence>